<dbReference type="Pfam" id="PF00534">
    <property type="entry name" value="Glycos_transf_1"/>
    <property type="match status" value="1"/>
</dbReference>
<keyword evidence="2 5" id="KW-0808">Transferase</keyword>
<dbReference type="RefSeq" id="WP_005210018.1">
    <property type="nucleotide sequence ID" value="NZ_KB291602.1"/>
</dbReference>
<evidence type="ECO:0000313" key="5">
    <source>
        <dbReference type="EMBL" id="EKY29488.1"/>
    </source>
</evidence>
<evidence type="ECO:0000259" key="4">
    <source>
        <dbReference type="Pfam" id="PF13439"/>
    </source>
</evidence>
<name>L1QND4_9CLOT</name>
<dbReference type="GO" id="GO:0016757">
    <property type="term" value="F:glycosyltransferase activity"/>
    <property type="evidence" value="ECO:0007669"/>
    <property type="project" value="UniProtKB-KW"/>
</dbReference>
<sequence length="359" mass="40953">MEKLLLLNDSGNFGGVQSVFRNILNYGAFNGFNIDILFATNGPIYDEIQGKGYNINYIVDFKKFKSLEIIVLLFKIIKTTDRMLKNKKYDKVYANGFLSCVACGILSKKYKNIKFVWHEHNRPPSEIRKKFLKGILKNIKKVIVVSNGIRDNYCIKDNEKVVVVYNGIESDDISYLENKSPNKIKLAVVSRMDRGKGHLETIEAFNNASRNDMELYIIGGATNKEALIVEEEIKRKCEENKNIKLIGFTKEVDKYYKEMDIIIQASTKWDSLPTVLIEAMNYNCALIGSDVGGIPEIINNDNGYIVKKDRLVEDLTALLKGLKKDDEIISKQVKAKSILKEKFIISRQVKIINDILKSI</sequence>
<dbReference type="PANTHER" id="PTHR12526">
    <property type="entry name" value="GLYCOSYLTRANSFERASE"/>
    <property type="match status" value="1"/>
</dbReference>
<keyword evidence="1" id="KW-0328">Glycosyltransferase</keyword>
<dbReference type="InterPro" id="IPR001296">
    <property type="entry name" value="Glyco_trans_1"/>
</dbReference>
<comment type="caution">
    <text evidence="5">The sequence shown here is derived from an EMBL/GenBank/DDBJ whole genome shotgun (WGS) entry which is preliminary data.</text>
</comment>
<dbReference type="HOGENOM" id="CLU_733195_0_0_9"/>
<dbReference type="PANTHER" id="PTHR12526:SF629">
    <property type="entry name" value="TEICHURONIC ACID BIOSYNTHESIS GLYCOSYLTRANSFERASE TUAH-RELATED"/>
    <property type="match status" value="1"/>
</dbReference>
<dbReference type="Proteomes" id="UP000010420">
    <property type="component" value="Unassembled WGS sequence"/>
</dbReference>
<evidence type="ECO:0000313" key="6">
    <source>
        <dbReference type="Proteomes" id="UP000010420"/>
    </source>
</evidence>
<accession>L1QND4</accession>
<proteinExistence type="predicted"/>
<keyword evidence="6" id="KW-1185">Reference proteome</keyword>
<feature type="domain" description="Glycosyl transferase family 1" evidence="3">
    <location>
        <begin position="178"/>
        <end position="327"/>
    </location>
</feature>
<dbReference type="AlphaFoldDB" id="L1QND4"/>
<reference evidence="5 6" key="1">
    <citation type="submission" date="2012-05" db="EMBL/GenBank/DDBJ databases">
        <authorList>
            <person name="Weinstock G."/>
            <person name="Sodergren E."/>
            <person name="Lobos E.A."/>
            <person name="Fulton L."/>
            <person name="Fulton R."/>
            <person name="Courtney L."/>
            <person name="Fronick C."/>
            <person name="O'Laughlin M."/>
            <person name="Godfrey J."/>
            <person name="Wilson R.M."/>
            <person name="Miner T."/>
            <person name="Farmer C."/>
            <person name="Delehaunty K."/>
            <person name="Cordes M."/>
            <person name="Minx P."/>
            <person name="Tomlinson C."/>
            <person name="Chen J."/>
            <person name="Wollam A."/>
            <person name="Pepin K.H."/>
            <person name="Bhonagiri V."/>
            <person name="Zhang X."/>
            <person name="Suruliraj S."/>
            <person name="Warren W."/>
            <person name="Mitreva M."/>
            <person name="Mardis E.R."/>
            <person name="Wilson R.K."/>
        </authorList>
    </citation>
    <scope>NUCLEOTIDE SEQUENCE [LARGE SCALE GENOMIC DNA]</scope>
    <source>
        <strain evidence="5 6">DSM 1785</strain>
    </source>
</reference>
<feature type="domain" description="Glycosyltransferase subfamily 4-like N-terminal" evidence="4">
    <location>
        <begin position="13"/>
        <end position="171"/>
    </location>
</feature>
<dbReference type="Pfam" id="PF13439">
    <property type="entry name" value="Glyco_transf_4"/>
    <property type="match status" value="1"/>
</dbReference>
<dbReference type="PATRIC" id="fig|545697.3.peg.192"/>
<evidence type="ECO:0000259" key="3">
    <source>
        <dbReference type="Pfam" id="PF00534"/>
    </source>
</evidence>
<dbReference type="CDD" id="cd03801">
    <property type="entry name" value="GT4_PimA-like"/>
    <property type="match status" value="1"/>
</dbReference>
<dbReference type="SUPFAM" id="SSF53756">
    <property type="entry name" value="UDP-Glycosyltransferase/glycogen phosphorylase"/>
    <property type="match status" value="1"/>
</dbReference>
<dbReference type="OrthoDB" id="9815550at2"/>
<dbReference type="eggNOG" id="COG0438">
    <property type="taxonomic scope" value="Bacteria"/>
</dbReference>
<gene>
    <name evidence="5" type="ORF">HMPREF0216_00195</name>
</gene>
<dbReference type="Gene3D" id="3.40.50.2000">
    <property type="entry name" value="Glycogen Phosphorylase B"/>
    <property type="match status" value="2"/>
</dbReference>
<evidence type="ECO:0000256" key="1">
    <source>
        <dbReference type="ARBA" id="ARBA00022676"/>
    </source>
</evidence>
<organism evidence="5 6">
    <name type="scientific">Clostridium celatum DSM 1785</name>
    <dbReference type="NCBI Taxonomy" id="545697"/>
    <lineage>
        <taxon>Bacteria</taxon>
        <taxon>Bacillati</taxon>
        <taxon>Bacillota</taxon>
        <taxon>Clostridia</taxon>
        <taxon>Eubacteriales</taxon>
        <taxon>Clostridiaceae</taxon>
        <taxon>Clostridium</taxon>
    </lineage>
</organism>
<dbReference type="InterPro" id="IPR028098">
    <property type="entry name" value="Glyco_trans_4-like_N"/>
</dbReference>
<dbReference type="STRING" id="545697.HMPREF0216_00195"/>
<dbReference type="EMBL" id="AMEZ01000007">
    <property type="protein sequence ID" value="EKY29488.1"/>
    <property type="molecule type" value="Genomic_DNA"/>
</dbReference>
<protein>
    <submittedName>
        <fullName evidence="5">Glycosyltransferase, group 1 family protein</fullName>
    </submittedName>
</protein>
<evidence type="ECO:0000256" key="2">
    <source>
        <dbReference type="ARBA" id="ARBA00022679"/>
    </source>
</evidence>